<evidence type="ECO:0000256" key="1">
    <source>
        <dbReference type="SAM" id="MobiDB-lite"/>
    </source>
</evidence>
<reference evidence="2 3" key="1">
    <citation type="journal article" date="2019" name="Int. J. Syst. Evol. Microbiol.">
        <title>The Global Catalogue of Microorganisms (GCM) 10K type strain sequencing project: providing services to taxonomists for standard genome sequencing and annotation.</title>
        <authorList>
            <consortium name="The Broad Institute Genomics Platform"/>
            <consortium name="The Broad Institute Genome Sequencing Center for Infectious Disease"/>
            <person name="Wu L."/>
            <person name="Ma J."/>
        </authorList>
    </citation>
    <scope>NUCLEOTIDE SEQUENCE [LARGE SCALE GENOMIC DNA]</scope>
    <source>
        <strain evidence="2 3">JCM 6835</strain>
    </source>
</reference>
<accession>A0ABN3RP99</accession>
<proteinExistence type="predicted"/>
<gene>
    <name evidence="2" type="ORF">GCM10010412_028030</name>
</gene>
<evidence type="ECO:0000313" key="2">
    <source>
        <dbReference type="EMBL" id="GAA2657434.1"/>
    </source>
</evidence>
<evidence type="ECO:0000313" key="3">
    <source>
        <dbReference type="Proteomes" id="UP001501666"/>
    </source>
</evidence>
<evidence type="ECO:0008006" key="4">
    <source>
        <dbReference type="Google" id="ProtNLM"/>
    </source>
</evidence>
<sequence length="215" mass="23478">MSQQGSCARSLATVHLRRSPEADRALPLLMEHTAVALNPRHGMLAAEQAARPLLRQFARHLAEQEGALYEVRRAFRAKKGKPTKMGNAVRSLVRVADGGRTEALDELSRRARALEATVERDGPHRRAWTHRRNRYFPCVEEILTIGPALTSDKVGPGFAKAWEKGLRGPRQLDFLTAAPQACPPADPPRPDPASTSAGSHHAPASSMPDAPVPCR</sequence>
<comment type="caution">
    <text evidence="2">The sequence shown here is derived from an EMBL/GenBank/DDBJ whole genome shotgun (WGS) entry which is preliminary data.</text>
</comment>
<feature type="region of interest" description="Disordered" evidence="1">
    <location>
        <begin position="177"/>
        <end position="215"/>
    </location>
</feature>
<organism evidence="2 3">
    <name type="scientific">Nonomuraea recticatena</name>
    <dbReference type="NCBI Taxonomy" id="46178"/>
    <lineage>
        <taxon>Bacteria</taxon>
        <taxon>Bacillati</taxon>
        <taxon>Actinomycetota</taxon>
        <taxon>Actinomycetes</taxon>
        <taxon>Streptosporangiales</taxon>
        <taxon>Streptosporangiaceae</taxon>
        <taxon>Nonomuraea</taxon>
    </lineage>
</organism>
<protein>
    <recommendedName>
        <fullName evidence="4">Transposase</fullName>
    </recommendedName>
</protein>
<dbReference type="Proteomes" id="UP001501666">
    <property type="component" value="Unassembled WGS sequence"/>
</dbReference>
<feature type="compositionally biased region" description="Pro residues" evidence="1">
    <location>
        <begin position="181"/>
        <end position="191"/>
    </location>
</feature>
<name>A0ABN3RP99_9ACTN</name>
<keyword evidence="3" id="KW-1185">Reference proteome</keyword>
<dbReference type="EMBL" id="BAAATE010000006">
    <property type="protein sequence ID" value="GAA2657434.1"/>
    <property type="molecule type" value="Genomic_DNA"/>
</dbReference>